<evidence type="ECO:0000256" key="6">
    <source>
        <dbReference type="ARBA" id="ARBA00022990"/>
    </source>
</evidence>
<feature type="domain" description="tRNA/rRNA methyltransferase SpoU type" evidence="12">
    <location>
        <begin position="528"/>
        <end position="670"/>
    </location>
</feature>
<organism evidence="13 14">
    <name type="scientific">Rhynocoris fuscipes</name>
    <dbReference type="NCBI Taxonomy" id="488301"/>
    <lineage>
        <taxon>Eukaryota</taxon>
        <taxon>Metazoa</taxon>
        <taxon>Ecdysozoa</taxon>
        <taxon>Arthropoda</taxon>
        <taxon>Hexapoda</taxon>
        <taxon>Insecta</taxon>
        <taxon>Pterygota</taxon>
        <taxon>Neoptera</taxon>
        <taxon>Paraneoptera</taxon>
        <taxon>Hemiptera</taxon>
        <taxon>Heteroptera</taxon>
        <taxon>Panheteroptera</taxon>
        <taxon>Cimicomorpha</taxon>
        <taxon>Reduviidae</taxon>
        <taxon>Harpactorinae</taxon>
        <taxon>Harpactorini</taxon>
        <taxon>Rhynocoris</taxon>
    </lineage>
</organism>
<dbReference type="PANTHER" id="PTHR12029">
    <property type="entry name" value="RNA METHYLTRANSFERASE"/>
    <property type="match status" value="1"/>
</dbReference>
<dbReference type="InterPro" id="IPR044748">
    <property type="entry name" value="Trm3/TARBP1_C"/>
</dbReference>
<dbReference type="GO" id="GO:0030488">
    <property type="term" value="P:tRNA methylation"/>
    <property type="evidence" value="ECO:0007669"/>
    <property type="project" value="InterPro"/>
</dbReference>
<dbReference type="SUPFAM" id="SSF75217">
    <property type="entry name" value="alpha/beta knot"/>
    <property type="match status" value="1"/>
</dbReference>
<dbReference type="Gene3D" id="3.40.1280.10">
    <property type="match status" value="1"/>
</dbReference>
<dbReference type="GO" id="GO:0003723">
    <property type="term" value="F:RNA binding"/>
    <property type="evidence" value="ECO:0007669"/>
    <property type="project" value="UniProtKB-KW"/>
</dbReference>
<evidence type="ECO:0000256" key="3">
    <source>
        <dbReference type="ARBA" id="ARBA00022679"/>
    </source>
</evidence>
<dbReference type="EMBL" id="JAPXFL010000004">
    <property type="protein sequence ID" value="KAK9507448.1"/>
    <property type="molecule type" value="Genomic_DNA"/>
</dbReference>
<dbReference type="PANTHER" id="PTHR12029:SF11">
    <property type="entry name" value="METHYLTRANSFERASE TARBP1-RELATED"/>
    <property type="match status" value="1"/>
</dbReference>
<name>A0AAW1D942_9HEMI</name>
<evidence type="ECO:0000313" key="13">
    <source>
        <dbReference type="EMBL" id="KAK9507448.1"/>
    </source>
</evidence>
<dbReference type="InterPro" id="IPR001537">
    <property type="entry name" value="SpoU_MeTrfase"/>
</dbReference>
<evidence type="ECO:0000313" key="14">
    <source>
        <dbReference type="Proteomes" id="UP001461498"/>
    </source>
</evidence>
<keyword evidence="4" id="KW-0949">S-adenosyl-L-methionine</keyword>
<evidence type="ECO:0000256" key="8">
    <source>
        <dbReference type="ARBA" id="ARBA00093361"/>
    </source>
</evidence>
<evidence type="ECO:0000256" key="5">
    <source>
        <dbReference type="ARBA" id="ARBA00022884"/>
    </source>
</evidence>
<evidence type="ECO:0000256" key="4">
    <source>
        <dbReference type="ARBA" id="ARBA00022691"/>
    </source>
</evidence>
<keyword evidence="6" id="KW-0007">Acetylation</keyword>
<dbReference type="GO" id="GO:0141100">
    <property type="term" value="F:tRNA (guanine(18)-2'-O)-methyltransferase activity"/>
    <property type="evidence" value="ECO:0007669"/>
    <property type="project" value="UniProtKB-EC"/>
</dbReference>
<dbReference type="AlphaFoldDB" id="A0AAW1D942"/>
<dbReference type="Proteomes" id="UP001461498">
    <property type="component" value="Unassembled WGS sequence"/>
</dbReference>
<dbReference type="InterPro" id="IPR029026">
    <property type="entry name" value="tRNA_m1G_MTases_N"/>
</dbReference>
<evidence type="ECO:0000256" key="10">
    <source>
        <dbReference type="ARBA" id="ARBA00093636"/>
    </source>
</evidence>
<gene>
    <name evidence="13" type="ORF">O3M35_007301</name>
</gene>
<dbReference type="CDD" id="cd18091">
    <property type="entry name" value="SpoU-like_TRM3-like"/>
    <property type="match status" value="1"/>
</dbReference>
<dbReference type="InterPro" id="IPR045330">
    <property type="entry name" value="TRM3/TARBP1"/>
</dbReference>
<dbReference type="FunFam" id="3.40.1280.10:FF:000010">
    <property type="entry name" value="probable methyltransferase TARBP1"/>
    <property type="match status" value="1"/>
</dbReference>
<comment type="similarity">
    <text evidence="1">Belongs to the class IV-like SAM-binding methyltransferase superfamily. RNA methyltransferase TrmH family.</text>
</comment>
<evidence type="ECO:0000256" key="7">
    <source>
        <dbReference type="ARBA" id="ARBA00093266"/>
    </source>
</evidence>
<comment type="caution">
    <text evidence="13">The sequence shown here is derived from an EMBL/GenBank/DDBJ whole genome shotgun (WGS) entry which is preliminary data.</text>
</comment>
<keyword evidence="3" id="KW-0808">Transferase</keyword>
<sequence length="677" mass="79008">MWSGIYYTLSTTGVQLFLEMFPLQQVYDTGINSFYMGEKENIVYVLQIFKLLIPAYIETLPQCVEPIFTATWKACFDIRKTDLFWKAFDKWIEMVYQECTFGNTNYHSILKSYCNEILNLGNDIFGLTNLLIERFYNMRCAINLSPFAEILHSCLIFGPILRKDQRIEKELCDCIESMGEEMAINVLMPGLNTKYSTDVRIFSLSILLDKDTFERNNLVKILISELLQSYKESCKSNRYFNDSLVHRKRNRILQTLLALNSLIINDVHFHKEVNELLNFVNENLLCESQQPSIRYQLEWLYILLVNNNADDSVTRRNLWASNERLGSVCSFISIAYHLVKLKQDEDFFEEFLENVLPWCMSQNFNIRLYAQVTLKKLLSQYKNVSIKYDILTRNQWKIYQQGNMLNNAQKLETDFYFDCFNPFKHFSLQTIFWDLPRLSNVSSEEWIPLTVLKEKITNKPEKLLWGDEELEDVNSLSERLVPNWILKAHGSNSEYEEQYSVQKKFTPWKGMFPQEIDSDHCSKKKGELILVASLIDKTSNLGGLARTCEVFGAKELIIDSLNFINDKQFTSLSMTAEKHINITEVKSYHLSDYLNNMKKFGYTVVGAEQTTESISLSEYKFNKKTLLILGSEREGIPVNILPFLDACIEIPQYGLIRSLNVHVTGAICLWEYAKQHY</sequence>
<evidence type="ECO:0000256" key="2">
    <source>
        <dbReference type="ARBA" id="ARBA00022603"/>
    </source>
</evidence>
<dbReference type="SUPFAM" id="SSF48371">
    <property type="entry name" value="ARM repeat"/>
    <property type="match status" value="1"/>
</dbReference>
<keyword evidence="5" id="KW-0694">RNA-binding</keyword>
<keyword evidence="14" id="KW-1185">Reference proteome</keyword>
<evidence type="ECO:0000256" key="9">
    <source>
        <dbReference type="ARBA" id="ARBA00093594"/>
    </source>
</evidence>
<dbReference type="InterPro" id="IPR016024">
    <property type="entry name" value="ARM-type_fold"/>
</dbReference>
<evidence type="ECO:0000259" key="12">
    <source>
        <dbReference type="Pfam" id="PF00588"/>
    </source>
</evidence>
<protein>
    <recommendedName>
        <fullName evidence="10">tRNA (guanosine(18)-2'-O)-methyltransferase TARBP1</fullName>
        <ecNumber evidence="9">2.1.1.34</ecNumber>
    </recommendedName>
    <alternativeName>
        <fullName evidence="11">TAR RNA-binding protein 1</fullName>
    </alternativeName>
</protein>
<dbReference type="Pfam" id="PF00588">
    <property type="entry name" value="SpoU_methylase"/>
    <property type="match status" value="1"/>
</dbReference>
<reference evidence="13 14" key="1">
    <citation type="submission" date="2022-12" db="EMBL/GenBank/DDBJ databases">
        <title>Chromosome-level genome assembly of true bugs.</title>
        <authorList>
            <person name="Ma L."/>
            <person name="Li H."/>
        </authorList>
    </citation>
    <scope>NUCLEOTIDE SEQUENCE [LARGE SCALE GENOMIC DNA]</scope>
    <source>
        <strain evidence="13">Lab_2022b</strain>
    </source>
</reference>
<evidence type="ECO:0000256" key="11">
    <source>
        <dbReference type="ARBA" id="ARBA00093656"/>
    </source>
</evidence>
<keyword evidence="2" id="KW-0489">Methyltransferase</keyword>
<comment type="function">
    <text evidence="8">S-adenosyl-L-methionine-dependent 2'-O-ribose methyltransferase that catalyzes the formation of 2'-O-methylguanosine at position 18 (Gm18) in a subset of tRNA. Selectively mediates Gm18 methylation of tRNAGln-TTG/CTG and tRNASer-TGA/GCT. Gm18 modification can enhance the stability of modified tRNAs.</text>
</comment>
<accession>A0AAW1D942</accession>
<dbReference type="EC" id="2.1.1.34" evidence="9"/>
<proteinExistence type="inferred from homology"/>
<comment type="catalytic activity">
    <reaction evidence="7">
        <text>guanosine(18) in tRNA + S-adenosyl-L-methionine = 2'-O-methylguanosine(18) in tRNA + S-adenosyl-L-homocysteine + H(+)</text>
        <dbReference type="Rhea" id="RHEA:20077"/>
        <dbReference type="Rhea" id="RHEA-COMP:10190"/>
        <dbReference type="Rhea" id="RHEA-COMP:10192"/>
        <dbReference type="ChEBI" id="CHEBI:15378"/>
        <dbReference type="ChEBI" id="CHEBI:57856"/>
        <dbReference type="ChEBI" id="CHEBI:59789"/>
        <dbReference type="ChEBI" id="CHEBI:74269"/>
        <dbReference type="ChEBI" id="CHEBI:74445"/>
        <dbReference type="EC" id="2.1.1.34"/>
    </reaction>
    <physiologicalReaction direction="left-to-right" evidence="7">
        <dbReference type="Rhea" id="RHEA:20078"/>
    </physiologicalReaction>
</comment>
<dbReference type="InterPro" id="IPR029028">
    <property type="entry name" value="Alpha/beta_knot_MTases"/>
</dbReference>
<evidence type="ECO:0000256" key="1">
    <source>
        <dbReference type="ARBA" id="ARBA00007228"/>
    </source>
</evidence>